<feature type="compositionally biased region" description="Basic and acidic residues" evidence="1">
    <location>
        <begin position="158"/>
        <end position="173"/>
    </location>
</feature>
<reference evidence="2 3" key="1">
    <citation type="submission" date="2017-11" db="EMBL/GenBank/DDBJ databases">
        <title>De-novo sequencing of pomegranate (Punica granatum L.) genome.</title>
        <authorList>
            <person name="Akparov Z."/>
            <person name="Amiraslanov A."/>
            <person name="Hajiyeva S."/>
            <person name="Abbasov M."/>
            <person name="Kaur K."/>
            <person name="Hamwieh A."/>
            <person name="Solovyev V."/>
            <person name="Salamov A."/>
            <person name="Braich B."/>
            <person name="Kosarev P."/>
            <person name="Mahmoud A."/>
            <person name="Hajiyev E."/>
            <person name="Babayeva S."/>
            <person name="Izzatullayeva V."/>
            <person name="Mammadov A."/>
            <person name="Mammadov A."/>
            <person name="Sharifova S."/>
            <person name="Ojaghi J."/>
            <person name="Eynullazada K."/>
            <person name="Bayramov B."/>
            <person name="Abdulazimova A."/>
            <person name="Shahmuradov I."/>
        </authorList>
    </citation>
    <scope>NUCLEOTIDE SEQUENCE [LARGE SCALE GENOMIC DNA]</scope>
    <source>
        <strain evidence="3">cv. AG2017</strain>
        <tissue evidence="2">Leaf</tissue>
    </source>
</reference>
<dbReference type="Proteomes" id="UP000233551">
    <property type="component" value="Unassembled WGS sequence"/>
</dbReference>
<accession>A0A2I0JMZ4</accession>
<evidence type="ECO:0000256" key="1">
    <source>
        <dbReference type="SAM" id="MobiDB-lite"/>
    </source>
</evidence>
<sequence length="173" mass="19002">MEQIESDVAVTEHFPPICGSKRHLHLLLVTVATCISCRKSTLCLHHYCHLYLLLVITTTTPSTSSSSSSSHHCSSPHLVELWPKGKEEGARLSESRFYLESIEGRGIMNRRIESRIGKVGAMAAARERTAGSNNLESGATTTEVRKEEHVAGGWGGPGDRDYGIEKRKADSQE</sequence>
<dbReference type="AlphaFoldDB" id="A0A2I0JMZ4"/>
<organism evidence="2 3">
    <name type="scientific">Punica granatum</name>
    <name type="common">Pomegranate</name>
    <dbReference type="NCBI Taxonomy" id="22663"/>
    <lineage>
        <taxon>Eukaryota</taxon>
        <taxon>Viridiplantae</taxon>
        <taxon>Streptophyta</taxon>
        <taxon>Embryophyta</taxon>
        <taxon>Tracheophyta</taxon>
        <taxon>Spermatophyta</taxon>
        <taxon>Magnoliopsida</taxon>
        <taxon>eudicotyledons</taxon>
        <taxon>Gunneridae</taxon>
        <taxon>Pentapetalae</taxon>
        <taxon>rosids</taxon>
        <taxon>malvids</taxon>
        <taxon>Myrtales</taxon>
        <taxon>Lythraceae</taxon>
        <taxon>Punica</taxon>
    </lineage>
</organism>
<protein>
    <submittedName>
        <fullName evidence="2">Uncharacterized protein</fullName>
    </submittedName>
</protein>
<name>A0A2I0JMZ4_PUNGR</name>
<evidence type="ECO:0000313" key="3">
    <source>
        <dbReference type="Proteomes" id="UP000233551"/>
    </source>
</evidence>
<feature type="compositionally biased region" description="Polar residues" evidence="1">
    <location>
        <begin position="130"/>
        <end position="142"/>
    </location>
</feature>
<evidence type="ECO:0000313" key="2">
    <source>
        <dbReference type="EMBL" id="PKI57641.1"/>
    </source>
</evidence>
<proteinExistence type="predicted"/>
<comment type="caution">
    <text evidence="2">The sequence shown here is derived from an EMBL/GenBank/DDBJ whole genome shotgun (WGS) entry which is preliminary data.</text>
</comment>
<keyword evidence="3" id="KW-1185">Reference proteome</keyword>
<gene>
    <name evidence="2" type="ORF">CRG98_021969</name>
</gene>
<dbReference type="EMBL" id="PGOL01001503">
    <property type="protein sequence ID" value="PKI57641.1"/>
    <property type="molecule type" value="Genomic_DNA"/>
</dbReference>
<feature type="region of interest" description="Disordered" evidence="1">
    <location>
        <begin position="127"/>
        <end position="173"/>
    </location>
</feature>